<comment type="caution">
    <text evidence="2">The sequence shown here is derived from an EMBL/GenBank/DDBJ whole genome shotgun (WGS) entry which is preliminary data.</text>
</comment>
<dbReference type="Proteomes" id="UP001283361">
    <property type="component" value="Unassembled WGS sequence"/>
</dbReference>
<dbReference type="EMBL" id="JAWDGP010000750">
    <property type="protein sequence ID" value="KAK3797657.1"/>
    <property type="molecule type" value="Genomic_DNA"/>
</dbReference>
<evidence type="ECO:0000313" key="3">
    <source>
        <dbReference type="Proteomes" id="UP001283361"/>
    </source>
</evidence>
<keyword evidence="3" id="KW-1185">Reference proteome</keyword>
<organism evidence="2 3">
    <name type="scientific">Elysia crispata</name>
    <name type="common">lettuce slug</name>
    <dbReference type="NCBI Taxonomy" id="231223"/>
    <lineage>
        <taxon>Eukaryota</taxon>
        <taxon>Metazoa</taxon>
        <taxon>Spiralia</taxon>
        <taxon>Lophotrochozoa</taxon>
        <taxon>Mollusca</taxon>
        <taxon>Gastropoda</taxon>
        <taxon>Heterobranchia</taxon>
        <taxon>Euthyneura</taxon>
        <taxon>Panpulmonata</taxon>
        <taxon>Sacoglossa</taxon>
        <taxon>Placobranchoidea</taxon>
        <taxon>Plakobranchidae</taxon>
        <taxon>Elysia</taxon>
    </lineage>
</organism>
<dbReference type="AlphaFoldDB" id="A0AAE1E8A7"/>
<proteinExistence type="predicted"/>
<evidence type="ECO:0000256" key="1">
    <source>
        <dbReference type="SAM" id="MobiDB-lite"/>
    </source>
</evidence>
<reference evidence="2" key="1">
    <citation type="journal article" date="2023" name="G3 (Bethesda)">
        <title>A reference genome for the long-term kleptoplast-retaining sea slug Elysia crispata morphotype clarki.</title>
        <authorList>
            <person name="Eastman K.E."/>
            <person name="Pendleton A.L."/>
            <person name="Shaikh M.A."/>
            <person name="Suttiyut T."/>
            <person name="Ogas R."/>
            <person name="Tomko P."/>
            <person name="Gavelis G."/>
            <person name="Widhalm J.R."/>
            <person name="Wisecaver J.H."/>
        </authorList>
    </citation>
    <scope>NUCLEOTIDE SEQUENCE</scope>
    <source>
        <strain evidence="2">ECLA1</strain>
    </source>
</reference>
<sequence>MLKRALPVPPARIKCKAGAHMQSTVVKSYCSTRNNFSTEHRREQEAFITHTCMVTISAFSWPCPIIETRLVQFFRCTKRESLQLRGSPTGNDRGTPTTVREFGSPSP</sequence>
<name>A0AAE1E8A7_9GAST</name>
<accession>A0AAE1E8A7</accession>
<feature type="region of interest" description="Disordered" evidence="1">
    <location>
        <begin position="83"/>
        <end position="107"/>
    </location>
</feature>
<evidence type="ECO:0000313" key="2">
    <source>
        <dbReference type="EMBL" id="KAK3797657.1"/>
    </source>
</evidence>
<gene>
    <name evidence="2" type="ORF">RRG08_054681</name>
</gene>
<protein>
    <submittedName>
        <fullName evidence="2">Uncharacterized protein</fullName>
    </submittedName>
</protein>
<feature type="compositionally biased region" description="Polar residues" evidence="1">
    <location>
        <begin position="84"/>
        <end position="98"/>
    </location>
</feature>